<evidence type="ECO:0000313" key="2">
    <source>
        <dbReference type="Proteomes" id="UP001295444"/>
    </source>
</evidence>
<organism evidence="1 2">
    <name type="scientific">Pelobates cultripes</name>
    <name type="common">Western spadefoot toad</name>
    <dbReference type="NCBI Taxonomy" id="61616"/>
    <lineage>
        <taxon>Eukaryota</taxon>
        <taxon>Metazoa</taxon>
        <taxon>Chordata</taxon>
        <taxon>Craniata</taxon>
        <taxon>Vertebrata</taxon>
        <taxon>Euteleostomi</taxon>
        <taxon>Amphibia</taxon>
        <taxon>Batrachia</taxon>
        <taxon>Anura</taxon>
        <taxon>Pelobatoidea</taxon>
        <taxon>Pelobatidae</taxon>
        <taxon>Pelobates</taxon>
    </lineage>
</organism>
<keyword evidence="2" id="KW-1185">Reference proteome</keyword>
<dbReference type="EMBL" id="OW240919">
    <property type="protein sequence ID" value="CAH2313016.1"/>
    <property type="molecule type" value="Genomic_DNA"/>
</dbReference>
<dbReference type="Proteomes" id="UP001295444">
    <property type="component" value="Chromosome 08"/>
</dbReference>
<protein>
    <submittedName>
        <fullName evidence="1">Uncharacterized protein</fullName>
    </submittedName>
</protein>
<reference evidence="1" key="1">
    <citation type="submission" date="2022-03" db="EMBL/GenBank/DDBJ databases">
        <authorList>
            <person name="Alioto T."/>
            <person name="Alioto T."/>
            <person name="Gomez Garrido J."/>
        </authorList>
    </citation>
    <scope>NUCLEOTIDE SEQUENCE</scope>
</reference>
<gene>
    <name evidence="1" type="ORF">PECUL_23A062078</name>
</gene>
<name>A0AAD1WIY2_PELCU</name>
<dbReference type="AlphaFoldDB" id="A0AAD1WIY2"/>
<sequence>MCVGIELKPYANLRSTHDLPHTGYLIYLQLQSPLKKIKQTRSSAMPMKTDLSIIDKMCIRTIPKKKVSSVCYDTIIWDTNHPVPKHASERDLGYEIPAADWSRAFKMHQPYTRCISRIKRIRKIAT</sequence>
<proteinExistence type="predicted"/>
<accession>A0AAD1WIY2</accession>
<evidence type="ECO:0000313" key="1">
    <source>
        <dbReference type="EMBL" id="CAH2313016.1"/>
    </source>
</evidence>